<evidence type="ECO:0000259" key="1">
    <source>
        <dbReference type="Pfam" id="PF13843"/>
    </source>
</evidence>
<feature type="domain" description="PiggyBac transposable element-derived protein" evidence="1">
    <location>
        <begin position="153"/>
        <end position="298"/>
    </location>
</feature>
<dbReference type="Proteomes" id="UP001152888">
    <property type="component" value="Unassembled WGS sequence"/>
</dbReference>
<name>A0A9P0JPD1_ACAOB</name>
<reference evidence="2" key="1">
    <citation type="submission" date="2022-03" db="EMBL/GenBank/DDBJ databases">
        <authorList>
            <person name="Sayadi A."/>
        </authorList>
    </citation>
    <scope>NUCLEOTIDE SEQUENCE</scope>
</reference>
<dbReference type="PANTHER" id="PTHR47055">
    <property type="entry name" value="DDE_TNP_1_7 DOMAIN-CONTAINING PROTEIN"/>
    <property type="match status" value="1"/>
</dbReference>
<proteinExistence type="predicted"/>
<dbReference type="EMBL" id="CAKOFQ010006670">
    <property type="protein sequence ID" value="CAH1957445.1"/>
    <property type="molecule type" value="Genomic_DNA"/>
</dbReference>
<protein>
    <recommendedName>
        <fullName evidence="1">PiggyBac transposable element-derived protein domain-containing protein</fullName>
    </recommendedName>
</protein>
<accession>A0A9P0JPD1</accession>
<comment type="caution">
    <text evidence="2">The sequence shown here is derived from an EMBL/GenBank/DDBJ whole genome shotgun (WGS) entry which is preliminary data.</text>
</comment>
<gene>
    <name evidence="2" type="ORF">ACAOBT_LOCUS2094</name>
</gene>
<sequence>MDTYSYWNYWKQPRKLHELMAEIENFDDDELIPDTIAVLPPVNANEYNPDEDSGDENEVDINNLPGSQLMTEVEVVFENRGSNQTTVESDFDSDHDLPMSTFLTKKRPKLSKPNYSWKKGDINKDFPDWVNASGPKNSLSPLELFFQFMDDEIIDLVSQCEKAPFHIFCDNFFTSLPLLAELTSRGLKCTGTVRENRLSDCPLEKSSMFKKKSRGSFDYVLEENQNNIVCKWNHNSVGTIASNVTSPFPTQQVKRFSQKEKKMIHVEQPWLIKQYNENMGDVDRADQNISLYRLGIRGKK</sequence>
<dbReference type="AlphaFoldDB" id="A0A9P0JPD1"/>
<keyword evidence="3" id="KW-1185">Reference proteome</keyword>
<dbReference type="OrthoDB" id="6766487at2759"/>
<dbReference type="InterPro" id="IPR052638">
    <property type="entry name" value="PiggyBac_TE-derived"/>
</dbReference>
<dbReference type="Pfam" id="PF13843">
    <property type="entry name" value="DDE_Tnp_1_7"/>
    <property type="match status" value="1"/>
</dbReference>
<organism evidence="2 3">
    <name type="scientific">Acanthoscelides obtectus</name>
    <name type="common">Bean weevil</name>
    <name type="synonym">Bruchus obtectus</name>
    <dbReference type="NCBI Taxonomy" id="200917"/>
    <lineage>
        <taxon>Eukaryota</taxon>
        <taxon>Metazoa</taxon>
        <taxon>Ecdysozoa</taxon>
        <taxon>Arthropoda</taxon>
        <taxon>Hexapoda</taxon>
        <taxon>Insecta</taxon>
        <taxon>Pterygota</taxon>
        <taxon>Neoptera</taxon>
        <taxon>Endopterygota</taxon>
        <taxon>Coleoptera</taxon>
        <taxon>Polyphaga</taxon>
        <taxon>Cucujiformia</taxon>
        <taxon>Chrysomeloidea</taxon>
        <taxon>Chrysomelidae</taxon>
        <taxon>Bruchinae</taxon>
        <taxon>Bruchini</taxon>
        <taxon>Acanthoscelides</taxon>
    </lineage>
</organism>
<dbReference type="PANTHER" id="PTHR47055:SF2">
    <property type="entry name" value="PIGGYBAC TRANSPOSABLE ELEMENT-DERIVED PROTEIN 2-RELATED"/>
    <property type="match status" value="1"/>
</dbReference>
<evidence type="ECO:0000313" key="3">
    <source>
        <dbReference type="Proteomes" id="UP001152888"/>
    </source>
</evidence>
<dbReference type="InterPro" id="IPR029526">
    <property type="entry name" value="PGBD"/>
</dbReference>
<evidence type="ECO:0000313" key="2">
    <source>
        <dbReference type="EMBL" id="CAH1957445.1"/>
    </source>
</evidence>
<dbReference type="GO" id="GO:0043565">
    <property type="term" value="F:sequence-specific DNA binding"/>
    <property type="evidence" value="ECO:0007669"/>
    <property type="project" value="TreeGrafter"/>
</dbReference>